<evidence type="ECO:0000256" key="1">
    <source>
        <dbReference type="ARBA" id="ARBA00011726"/>
    </source>
</evidence>
<gene>
    <name evidence="4" type="ORF">L3X38_021173</name>
</gene>
<dbReference type="PANTHER" id="PTHR31066">
    <property type="entry name" value="OS05G0427100 PROTEIN-RELATED"/>
    <property type="match status" value="1"/>
</dbReference>
<evidence type="ECO:0000259" key="3">
    <source>
        <dbReference type="PROSITE" id="PS51745"/>
    </source>
</evidence>
<accession>A0AAD4VVG2</accession>
<evidence type="ECO:0000256" key="2">
    <source>
        <dbReference type="SAM" id="MobiDB-lite"/>
    </source>
</evidence>
<dbReference type="InterPro" id="IPR053793">
    <property type="entry name" value="PB1-like"/>
</dbReference>
<proteinExistence type="predicted"/>
<keyword evidence="5" id="KW-1185">Reference proteome</keyword>
<dbReference type="EMBL" id="JAJFAZ020000004">
    <property type="protein sequence ID" value="KAI5331047.1"/>
    <property type="molecule type" value="Genomic_DNA"/>
</dbReference>
<comment type="subunit">
    <text evidence="1">Homodimers and heterodimers.</text>
</comment>
<dbReference type="FunFam" id="3.10.20.90:FF:000058">
    <property type="entry name" value="Octicosapeptide/phox/Bem1p domain kinase superfamily protein"/>
    <property type="match status" value="1"/>
</dbReference>
<comment type="caution">
    <text evidence="4">The sequence shown here is derived from an EMBL/GenBank/DDBJ whole genome shotgun (WGS) entry which is preliminary data.</text>
</comment>
<sequence>MRHIKLSYDWTVRASRKQASEGRKEIRDGRIIISIFKPHNYKVAGQGRVNIAQRRMTSLHPSELDSAATDSVSSTPRSDYPSHDLNTRVRFMCSFGGKILPRPHDNQLRYVGGDTRIVAVHRAASFSSLLTKLSKLSGLSNVTVKYQLPNEDLDALISVTTDEDVDNMIEEYDRIVQNQNPKSARLRLFLFPKGEDSTVNSRSSSISSLLDGSAKRELWFLDALNSGASNSSVLERGRSEASSIVSEVPDYLFGLDNSDETHSRGEFKPKPRTVLQDNVSASDPGSPAPVITSPFCSTSSVPSIPSMPSLPPVKTRPDSNQVLETKDNHSEGFTETVELPVPQATGFSANPGVHYIPDPNYPGHVVRSVPVYYYPGPVPPANVQVQPVPVRSQFVHQQYPGQIRVGYHNQIPGMGQVYGGGLRPVGGLDPYDVSARVVSDGVNQHQQQVYYGVRNPNAAVVSAYSPGMVVPSSGEEWQGPGPEINMGRGPNTSS</sequence>
<feature type="domain" description="PB1" evidence="3">
    <location>
        <begin position="88"/>
        <end position="193"/>
    </location>
</feature>
<reference evidence="4 5" key="1">
    <citation type="journal article" date="2022" name="G3 (Bethesda)">
        <title>Whole-genome sequence and methylome profiling of the almond [Prunus dulcis (Mill.) D.A. Webb] cultivar 'Nonpareil'.</title>
        <authorList>
            <person name="D'Amico-Willman K.M."/>
            <person name="Ouma W.Z."/>
            <person name="Meulia T."/>
            <person name="Sideli G.M."/>
            <person name="Gradziel T.M."/>
            <person name="Fresnedo-Ramirez J."/>
        </authorList>
    </citation>
    <scope>NUCLEOTIDE SEQUENCE [LARGE SCALE GENOMIC DNA]</scope>
    <source>
        <strain evidence="4">Clone GOH B32 T37-40</strain>
    </source>
</reference>
<dbReference type="Proteomes" id="UP001054821">
    <property type="component" value="Chromosome 4"/>
</dbReference>
<protein>
    <recommendedName>
        <fullName evidence="3">PB1 domain-containing protein</fullName>
    </recommendedName>
</protein>
<dbReference type="SMART" id="SM00666">
    <property type="entry name" value="PB1"/>
    <property type="match status" value="1"/>
</dbReference>
<feature type="region of interest" description="Disordered" evidence="2">
    <location>
        <begin position="472"/>
        <end position="494"/>
    </location>
</feature>
<dbReference type="CDD" id="cd06410">
    <property type="entry name" value="PB1_UP2"/>
    <property type="match status" value="1"/>
</dbReference>
<dbReference type="Gene3D" id="3.10.20.90">
    <property type="entry name" value="Phosphatidylinositol 3-kinase Catalytic Subunit, Chain A, domain 1"/>
    <property type="match status" value="1"/>
</dbReference>
<dbReference type="PROSITE" id="PS51745">
    <property type="entry name" value="PB1"/>
    <property type="match status" value="1"/>
</dbReference>
<dbReference type="AlphaFoldDB" id="A0AAD4VVG2"/>
<dbReference type="SUPFAM" id="SSF54277">
    <property type="entry name" value="CAD &amp; PB1 domains"/>
    <property type="match status" value="1"/>
</dbReference>
<dbReference type="Pfam" id="PF00564">
    <property type="entry name" value="PB1"/>
    <property type="match status" value="1"/>
</dbReference>
<evidence type="ECO:0000313" key="5">
    <source>
        <dbReference type="Proteomes" id="UP001054821"/>
    </source>
</evidence>
<dbReference type="PANTHER" id="PTHR31066:SF33">
    <property type="entry name" value="OS07G0556300 PROTEIN"/>
    <property type="match status" value="1"/>
</dbReference>
<feature type="region of interest" description="Disordered" evidence="2">
    <location>
        <begin position="60"/>
        <end position="81"/>
    </location>
</feature>
<organism evidence="4 5">
    <name type="scientific">Prunus dulcis</name>
    <name type="common">Almond</name>
    <name type="synonym">Amygdalus dulcis</name>
    <dbReference type="NCBI Taxonomy" id="3755"/>
    <lineage>
        <taxon>Eukaryota</taxon>
        <taxon>Viridiplantae</taxon>
        <taxon>Streptophyta</taxon>
        <taxon>Embryophyta</taxon>
        <taxon>Tracheophyta</taxon>
        <taxon>Spermatophyta</taxon>
        <taxon>Magnoliopsida</taxon>
        <taxon>eudicotyledons</taxon>
        <taxon>Gunneridae</taxon>
        <taxon>Pentapetalae</taxon>
        <taxon>rosids</taxon>
        <taxon>fabids</taxon>
        <taxon>Rosales</taxon>
        <taxon>Rosaceae</taxon>
        <taxon>Amygdaloideae</taxon>
        <taxon>Amygdaleae</taxon>
        <taxon>Prunus</taxon>
    </lineage>
</organism>
<feature type="compositionally biased region" description="Polar residues" evidence="2">
    <location>
        <begin position="68"/>
        <end position="77"/>
    </location>
</feature>
<evidence type="ECO:0000313" key="4">
    <source>
        <dbReference type="EMBL" id="KAI5331047.1"/>
    </source>
</evidence>
<name>A0AAD4VVG2_PRUDU</name>
<dbReference type="InterPro" id="IPR000270">
    <property type="entry name" value="PB1_dom"/>
</dbReference>
<dbReference type="InterPro" id="IPR053198">
    <property type="entry name" value="Gynoecium_Dev_Regulator"/>
</dbReference>